<dbReference type="Pfam" id="PF05171">
    <property type="entry name" value="HemS"/>
    <property type="match status" value="2"/>
</dbReference>
<name>A0A8J3DV31_9HYPH</name>
<dbReference type="InterPro" id="IPR053733">
    <property type="entry name" value="Heme_Transport_Util_sf"/>
</dbReference>
<dbReference type="CDD" id="cd16831">
    <property type="entry name" value="HemS-like_C"/>
    <property type="match status" value="1"/>
</dbReference>
<accession>A0A8J3DV31</accession>
<evidence type="ECO:0000313" key="3">
    <source>
        <dbReference type="Proteomes" id="UP000630142"/>
    </source>
</evidence>
<proteinExistence type="predicted"/>
<evidence type="ECO:0000313" key="2">
    <source>
        <dbReference type="EMBL" id="GHD08669.1"/>
    </source>
</evidence>
<reference evidence="2" key="2">
    <citation type="submission" date="2020-09" db="EMBL/GenBank/DDBJ databases">
        <authorList>
            <person name="Sun Q."/>
            <person name="Kim S."/>
        </authorList>
    </citation>
    <scope>NUCLEOTIDE SEQUENCE</scope>
    <source>
        <strain evidence="2">KCTC 42249</strain>
    </source>
</reference>
<keyword evidence="3" id="KW-1185">Reference proteome</keyword>
<dbReference type="Gene3D" id="3.40.1570.10">
    <property type="entry name" value="HemS/ChuS/ChuX like domains"/>
    <property type="match status" value="2"/>
</dbReference>
<dbReference type="EMBL" id="BMZQ01000001">
    <property type="protein sequence ID" value="GHD08669.1"/>
    <property type="molecule type" value="Genomic_DNA"/>
</dbReference>
<feature type="domain" description="Haemin-degrading HemS/ChuX" evidence="1">
    <location>
        <begin position="188"/>
        <end position="319"/>
    </location>
</feature>
<feature type="domain" description="Haemin-degrading HemS/ChuX" evidence="1">
    <location>
        <begin position="10"/>
        <end position="137"/>
    </location>
</feature>
<comment type="caution">
    <text evidence="2">The sequence shown here is derived from an EMBL/GenBank/DDBJ whole genome shotgun (WGS) entry which is preliminary data.</text>
</comment>
<dbReference type="InterPro" id="IPR007845">
    <property type="entry name" value="HemS/ChuX_dom"/>
</dbReference>
<evidence type="ECO:0000259" key="1">
    <source>
        <dbReference type="Pfam" id="PF05171"/>
    </source>
</evidence>
<dbReference type="CDD" id="cd16830">
    <property type="entry name" value="HemS-like_N"/>
    <property type="match status" value="1"/>
</dbReference>
<protein>
    <submittedName>
        <fullName evidence="2">Hemin-degrading factor</fullName>
    </submittedName>
</protein>
<dbReference type="SUPFAM" id="SSF144064">
    <property type="entry name" value="Heme iron utilization protein-like"/>
    <property type="match status" value="1"/>
</dbReference>
<dbReference type="GO" id="GO:0006826">
    <property type="term" value="P:iron ion transport"/>
    <property type="evidence" value="ECO:0007669"/>
    <property type="project" value="InterPro"/>
</dbReference>
<reference evidence="2" key="1">
    <citation type="journal article" date="2014" name="Int. J. Syst. Evol. Microbiol.">
        <title>Complete genome sequence of Corynebacterium casei LMG S-19264T (=DSM 44701T), isolated from a smear-ripened cheese.</title>
        <authorList>
            <consortium name="US DOE Joint Genome Institute (JGI-PGF)"/>
            <person name="Walter F."/>
            <person name="Albersmeier A."/>
            <person name="Kalinowski J."/>
            <person name="Ruckert C."/>
        </authorList>
    </citation>
    <scope>NUCLEOTIDE SEQUENCE</scope>
    <source>
        <strain evidence="2">KCTC 42249</strain>
    </source>
</reference>
<dbReference type="Proteomes" id="UP000630142">
    <property type="component" value="Unassembled WGS sequence"/>
</dbReference>
<sequence length="328" mass="35986">MERELAGELGISEGEFVAAFCGASVVRIEPRLADLLPALGTLGEVMALTRNASAVHEKVGIYRNVTVGAHNALVLGGDIDLRIFPKHWVHAFAVEKTDGDTVKRSLQFFDASGEAVHKVHLRPASDVAAYEALIARFRSDDQSTRIAVKTLADEQPSNEAGDADALRSKWEKLTDTHQFFGMLRSLKLTRHQAVHMIGADLAWQVEVDGATTMMEGAAQAQVPIMCFIGSRGCIQIHSGPVQTIKAMGPWINVLDEGFHMHLRSDHITEVWVVRKPTSDGFVTSLEAYDSNGKLIIQYFGKRHEGEGELPAWRNLVESLPRLAQSQAA</sequence>
<organism evidence="2 3">
    <name type="scientific">Tianweitania populi</name>
    <dbReference type="NCBI Taxonomy" id="1607949"/>
    <lineage>
        <taxon>Bacteria</taxon>
        <taxon>Pseudomonadati</taxon>
        <taxon>Pseudomonadota</taxon>
        <taxon>Alphaproteobacteria</taxon>
        <taxon>Hyphomicrobiales</taxon>
        <taxon>Phyllobacteriaceae</taxon>
        <taxon>Tianweitania</taxon>
    </lineage>
</organism>
<gene>
    <name evidence="2" type="ORF">GCM10016234_08430</name>
</gene>
<dbReference type="AlphaFoldDB" id="A0A8J3DV31"/>